<evidence type="ECO:0000256" key="14">
    <source>
        <dbReference type="ARBA" id="ARBA00075285"/>
    </source>
</evidence>
<dbReference type="SUPFAM" id="SSF53187">
    <property type="entry name" value="Zn-dependent exopeptidases"/>
    <property type="match status" value="1"/>
</dbReference>
<evidence type="ECO:0000259" key="18">
    <source>
        <dbReference type="Pfam" id="PF07687"/>
    </source>
</evidence>
<keyword evidence="5" id="KW-0378">Hydrolase</keyword>
<feature type="domain" description="Peptidase M20 dimerisation" evidence="18">
    <location>
        <begin position="207"/>
        <end position="294"/>
    </location>
</feature>
<dbReference type="FunFam" id="3.40.630.10:FF:000018">
    <property type="entry name" value="Aminoacyl-histidine dipeptidase PepD"/>
    <property type="match status" value="1"/>
</dbReference>
<evidence type="ECO:0000256" key="8">
    <source>
        <dbReference type="ARBA" id="ARBA00023285"/>
    </source>
</evidence>
<comment type="catalytic activity">
    <reaction evidence="9">
        <text>Hydrolysis of dipeptides, preferentially hydrophobic dipeptides including prolyl amino acids.</text>
        <dbReference type="EC" id="3.4.13.18"/>
    </reaction>
</comment>
<protein>
    <recommendedName>
        <fullName evidence="13">Cytosol non-specific dipeptidase</fullName>
        <ecNumber evidence="10">3.4.13.18</ecNumber>
    </recommendedName>
    <alternativeName>
        <fullName evidence="16">Aminoacyl-histidine dipeptidase</fullName>
    </alternativeName>
    <alternativeName>
        <fullName evidence="15">Beta-alanyl-histidine dipeptidase</fullName>
    </alternativeName>
    <alternativeName>
        <fullName evidence="14">Carnosinase</fullName>
    </alternativeName>
    <alternativeName>
        <fullName evidence="11">Peptidase D</fullName>
    </alternativeName>
    <alternativeName>
        <fullName evidence="17">Xaa-His dipeptidase</fullName>
    </alternativeName>
</protein>
<evidence type="ECO:0000256" key="4">
    <source>
        <dbReference type="ARBA" id="ARBA00022723"/>
    </source>
</evidence>
<evidence type="ECO:0000313" key="20">
    <source>
        <dbReference type="Proteomes" id="UP000184522"/>
    </source>
</evidence>
<keyword evidence="4" id="KW-0479">Metal-binding</keyword>
<keyword evidence="20" id="KW-1185">Reference proteome</keyword>
<keyword evidence="3" id="KW-0645">Protease</keyword>
<dbReference type="AlphaFoldDB" id="A0A1M5SCC8"/>
<dbReference type="PRINTS" id="PR00934">
    <property type="entry name" value="XHISDIPTASE"/>
</dbReference>
<dbReference type="Pfam" id="PF01546">
    <property type="entry name" value="Peptidase_M20"/>
    <property type="match status" value="1"/>
</dbReference>
<evidence type="ECO:0000256" key="16">
    <source>
        <dbReference type="ARBA" id="ARBA00077688"/>
    </source>
</evidence>
<comment type="similarity">
    <text evidence="12">Belongs to the peptidase M20C family.</text>
</comment>
<sequence>MSSEIRALEPKALWNKFADLNAVPRPSKKEERVIKFMKDFGKSLGLETIEDEVGNVIIRKPATKGMEDRKPIVMQSHLDMVHQKNNDTVFDFDTQGIDMYVDGDWVKARGTTLGADNGLGVATIMAVLESDSIAHPDLEALFTIDEETGMTGAMGLKGGLLKGEILLNLDTEEDNEIGVGCAGGVDVTATREYNEEETPEFKIGYQIEVKGLQGGHSGMQIHEGLGNANKLMNRLLFDGFENFGLRIAEIDGGSLRNAIPRESKAIVAIDAVHEEAFKLEMQQLSETIKKEYKTMEPDLEVKISKIDTPEKIMDLGVQEGLTRALYAALNGVYRMSADIPELVETSNNIARVIVKDGQIKIGCLTRSSVETSKYDLANTLRATFELTGCEVEFSGDYPGWAPNMDSDILKTMVPIYERLNNGEKPHVAACHAGLECGILGQNYPNMDMISFGPNIKGAHSPDERAQISSTQKYWEFVLEILKNIPKKK</sequence>
<evidence type="ECO:0000256" key="7">
    <source>
        <dbReference type="ARBA" id="ARBA00023049"/>
    </source>
</evidence>
<evidence type="ECO:0000256" key="6">
    <source>
        <dbReference type="ARBA" id="ARBA00022833"/>
    </source>
</evidence>
<dbReference type="FunFam" id="3.40.630.10:FF:000015">
    <property type="entry name" value="Aminoacyl-histidine dipeptidase PepD"/>
    <property type="match status" value="1"/>
</dbReference>
<dbReference type="OrthoDB" id="9773892at2"/>
<evidence type="ECO:0000256" key="15">
    <source>
        <dbReference type="ARBA" id="ARBA00076004"/>
    </source>
</evidence>
<dbReference type="PANTHER" id="PTHR43501:SF1">
    <property type="entry name" value="CYTOSOL NON-SPECIFIC DIPEPTIDASE"/>
    <property type="match status" value="1"/>
</dbReference>
<reference evidence="20" key="1">
    <citation type="submission" date="2016-11" db="EMBL/GenBank/DDBJ databases">
        <authorList>
            <person name="Varghese N."/>
            <person name="Submissions S."/>
        </authorList>
    </citation>
    <scope>NUCLEOTIDE SEQUENCE [LARGE SCALE GENOMIC DNA]</scope>
    <source>
        <strain evidence="20">DSM 25330</strain>
    </source>
</reference>
<evidence type="ECO:0000256" key="9">
    <source>
        <dbReference type="ARBA" id="ARBA00036421"/>
    </source>
</evidence>
<dbReference type="Proteomes" id="UP000184522">
    <property type="component" value="Unassembled WGS sequence"/>
</dbReference>
<keyword evidence="7" id="KW-0482">Metalloprotease</keyword>
<dbReference type="Pfam" id="PF07687">
    <property type="entry name" value="M20_dimer"/>
    <property type="match status" value="1"/>
</dbReference>
<organism evidence="19 20">
    <name type="scientific">Winogradskyella jejuensis</name>
    <dbReference type="NCBI Taxonomy" id="1089305"/>
    <lineage>
        <taxon>Bacteria</taxon>
        <taxon>Pseudomonadati</taxon>
        <taxon>Bacteroidota</taxon>
        <taxon>Flavobacteriia</taxon>
        <taxon>Flavobacteriales</taxon>
        <taxon>Flavobacteriaceae</taxon>
        <taxon>Winogradskyella</taxon>
    </lineage>
</organism>
<evidence type="ECO:0000256" key="11">
    <source>
        <dbReference type="ARBA" id="ARBA00044252"/>
    </source>
</evidence>
<evidence type="ECO:0000256" key="17">
    <source>
        <dbReference type="ARBA" id="ARBA00078074"/>
    </source>
</evidence>
<evidence type="ECO:0000256" key="13">
    <source>
        <dbReference type="ARBA" id="ARBA00071271"/>
    </source>
</evidence>
<dbReference type="GO" id="GO:0070573">
    <property type="term" value="F:metallodipeptidase activity"/>
    <property type="evidence" value="ECO:0007669"/>
    <property type="project" value="TreeGrafter"/>
</dbReference>
<dbReference type="PIRSF" id="PIRSF016599">
    <property type="entry name" value="Xaa-His_dipept"/>
    <property type="match status" value="1"/>
</dbReference>
<evidence type="ECO:0000256" key="12">
    <source>
        <dbReference type="ARBA" id="ARBA00061423"/>
    </source>
</evidence>
<name>A0A1M5SCC8_9FLAO</name>
<accession>A0A1M5SCC8</accession>
<comment type="cofactor">
    <cofactor evidence="2">
        <name>Zn(2+)</name>
        <dbReference type="ChEBI" id="CHEBI:29105"/>
    </cofactor>
</comment>
<dbReference type="RefSeq" id="WP_073087354.1">
    <property type="nucleotide sequence ID" value="NZ_FQWS01000002.1"/>
</dbReference>
<dbReference type="CDD" id="cd03890">
    <property type="entry name" value="M20_pepD"/>
    <property type="match status" value="1"/>
</dbReference>
<dbReference type="GO" id="GO:0046872">
    <property type="term" value="F:metal ion binding"/>
    <property type="evidence" value="ECO:0007669"/>
    <property type="project" value="UniProtKB-KW"/>
</dbReference>
<evidence type="ECO:0000313" key="19">
    <source>
        <dbReference type="EMBL" id="SHH36100.1"/>
    </source>
</evidence>
<dbReference type="STRING" id="1089305.SAMN05444148_1829"/>
<dbReference type="InterPro" id="IPR011650">
    <property type="entry name" value="Peptidase_M20_dimer"/>
</dbReference>
<evidence type="ECO:0000256" key="10">
    <source>
        <dbReference type="ARBA" id="ARBA00038976"/>
    </source>
</evidence>
<dbReference type="InterPro" id="IPR001160">
    <property type="entry name" value="Peptidase_M20C"/>
</dbReference>
<dbReference type="Gene3D" id="3.40.630.10">
    <property type="entry name" value="Zn peptidases"/>
    <property type="match status" value="2"/>
</dbReference>
<evidence type="ECO:0000256" key="2">
    <source>
        <dbReference type="ARBA" id="ARBA00001947"/>
    </source>
</evidence>
<dbReference type="PANTHER" id="PTHR43501">
    <property type="entry name" value="CYTOSOL NON-SPECIFIC DIPEPTIDASE"/>
    <property type="match status" value="1"/>
</dbReference>
<gene>
    <name evidence="19" type="ORF">SAMN05444148_1829</name>
</gene>
<dbReference type="InterPro" id="IPR002933">
    <property type="entry name" value="Peptidase_M20"/>
</dbReference>
<keyword evidence="6" id="KW-0862">Zinc</keyword>
<proteinExistence type="inferred from homology"/>
<dbReference type="GO" id="GO:0005829">
    <property type="term" value="C:cytosol"/>
    <property type="evidence" value="ECO:0007669"/>
    <property type="project" value="TreeGrafter"/>
</dbReference>
<dbReference type="EMBL" id="FQWS01000002">
    <property type="protein sequence ID" value="SHH36100.1"/>
    <property type="molecule type" value="Genomic_DNA"/>
</dbReference>
<evidence type="ECO:0000256" key="3">
    <source>
        <dbReference type="ARBA" id="ARBA00022670"/>
    </source>
</evidence>
<evidence type="ECO:0000256" key="5">
    <source>
        <dbReference type="ARBA" id="ARBA00022801"/>
    </source>
</evidence>
<dbReference type="EC" id="3.4.13.18" evidence="10"/>
<dbReference type="GO" id="GO:0006508">
    <property type="term" value="P:proteolysis"/>
    <property type="evidence" value="ECO:0007669"/>
    <property type="project" value="UniProtKB-KW"/>
</dbReference>
<dbReference type="NCBIfam" id="TIGR01893">
    <property type="entry name" value="aa-his-dipept"/>
    <property type="match status" value="1"/>
</dbReference>
<evidence type="ECO:0000256" key="1">
    <source>
        <dbReference type="ARBA" id="ARBA00001941"/>
    </source>
</evidence>
<keyword evidence="8" id="KW-0170">Cobalt</keyword>
<comment type="cofactor">
    <cofactor evidence="1">
        <name>Co(2+)</name>
        <dbReference type="ChEBI" id="CHEBI:48828"/>
    </cofactor>
</comment>